<feature type="compositionally biased region" description="Polar residues" evidence="1">
    <location>
        <begin position="443"/>
        <end position="453"/>
    </location>
</feature>
<dbReference type="AlphaFoldDB" id="A0AB73U5T5"/>
<dbReference type="RefSeq" id="WP_075908134.1">
    <property type="nucleotide sequence ID" value="NZ_CP041150.1"/>
</dbReference>
<protein>
    <recommendedName>
        <fullName evidence="4">ESX-1 secretion-associated protein EspA/EspE-like domain-containing protein</fullName>
    </recommendedName>
</protein>
<proteinExistence type="predicted"/>
<evidence type="ECO:0000256" key="1">
    <source>
        <dbReference type="SAM" id="MobiDB-lite"/>
    </source>
</evidence>
<evidence type="ECO:0000313" key="2">
    <source>
        <dbReference type="EMBL" id="QDF71915.1"/>
    </source>
</evidence>
<name>A0AB73U5T5_MYCCH</name>
<sequence>MVTRKQIDAANPGAVVELARHWIWAAAQMESAADDYKGHLDKPGGQYWEGKTAEAVQDRGADDRKAIHNMGDALTKLGTDTVNTVTESVMPALKDVRQLIENTEKLGGFTVNDDLSVTYEPPEGTSEERAEQCRDACARFSQQIRDAADKWWAAEQHASELINRAVNALSGNFNPLAQGLPMVGGMTQVLGLLGRVLSPQENQENAFRNVFGRAPRTPADWKTAAMLDPHNYDPKYKGVESDIKVAKIQPQPGLGQVQINAFIPGKEVWNFGKDRGDNRGFDKNASPEHSRVSMMIDYDNGVVIHRQNPSVNAETGAVAVGTNPDVSVKQKGSALNIQYESADGFLPGGLASGQASFHTVKGDIALVPTDSGLQIGGKVTNFPALEIYQGDRALVQYMPSLGYNQAGPLLQLPMSHAEGNASLVDQFHVPTVAARGEIPMATPGTQLGPTNHIPTVPVG</sequence>
<reference evidence="2 3" key="1">
    <citation type="submission" date="2019-06" db="EMBL/GenBank/DDBJ databases">
        <title>Whole geneome sequnce of Mycobacteroides chelonae M77 isolated from bovine milk from Meghalaya, India.</title>
        <authorList>
            <person name="Vise E."/>
            <person name="Das S."/>
            <person name="Garg A."/>
            <person name="Ghatak S."/>
            <person name="Shakuntala I."/>
            <person name="Milton A.A.P."/>
            <person name="Karam A."/>
            <person name="Sanjukta R."/>
            <person name="Puro K."/>
            <person name="Sen A."/>
        </authorList>
    </citation>
    <scope>NUCLEOTIDE SEQUENCE [LARGE SCALE GENOMIC DNA]</scope>
    <source>
        <strain evidence="2 3">M77</strain>
    </source>
</reference>
<dbReference type="EMBL" id="CP041150">
    <property type="protein sequence ID" value="QDF71915.1"/>
    <property type="molecule type" value="Genomic_DNA"/>
</dbReference>
<evidence type="ECO:0008006" key="4">
    <source>
        <dbReference type="Google" id="ProtNLM"/>
    </source>
</evidence>
<dbReference type="Proteomes" id="UP000317728">
    <property type="component" value="Chromosome"/>
</dbReference>
<accession>A0AB73U5T5</accession>
<gene>
    <name evidence="2" type="ORF">FJK96_18320</name>
</gene>
<evidence type="ECO:0000313" key="3">
    <source>
        <dbReference type="Proteomes" id="UP000317728"/>
    </source>
</evidence>
<feature type="region of interest" description="Disordered" evidence="1">
    <location>
        <begin position="440"/>
        <end position="459"/>
    </location>
</feature>
<organism evidence="2 3">
    <name type="scientific">Mycobacteroides chelonae</name>
    <name type="common">Mycobacterium chelonae</name>
    <dbReference type="NCBI Taxonomy" id="1774"/>
    <lineage>
        <taxon>Bacteria</taxon>
        <taxon>Bacillati</taxon>
        <taxon>Actinomycetota</taxon>
        <taxon>Actinomycetes</taxon>
        <taxon>Mycobacteriales</taxon>
        <taxon>Mycobacteriaceae</taxon>
        <taxon>Mycobacteroides</taxon>
    </lineage>
</organism>